<dbReference type="InterPro" id="IPR021978">
    <property type="entry name" value="PML-like_CC"/>
</dbReference>
<feature type="region of interest" description="Disordered" evidence="6">
    <location>
        <begin position="321"/>
        <end position="347"/>
    </location>
</feature>
<evidence type="ECO:0000259" key="7">
    <source>
        <dbReference type="PROSITE" id="PS50119"/>
    </source>
</evidence>
<dbReference type="Pfam" id="PF12126">
    <property type="entry name" value="PML_CC"/>
    <property type="match status" value="1"/>
</dbReference>
<reference evidence="8" key="1">
    <citation type="submission" date="2025-08" db="UniProtKB">
        <authorList>
            <consortium name="Ensembl"/>
        </authorList>
    </citation>
    <scope>IDENTIFICATION</scope>
</reference>
<dbReference type="GO" id="GO:0044790">
    <property type="term" value="P:suppression of viral release by host"/>
    <property type="evidence" value="ECO:0007669"/>
    <property type="project" value="TreeGrafter"/>
</dbReference>
<dbReference type="InterPro" id="IPR057617">
    <property type="entry name" value="PML_C"/>
</dbReference>
<keyword evidence="2 4" id="KW-0863">Zinc-finger</keyword>
<reference evidence="8" key="2">
    <citation type="submission" date="2025-09" db="UniProtKB">
        <authorList>
            <consortium name="Ensembl"/>
        </authorList>
    </citation>
    <scope>IDENTIFICATION</scope>
</reference>
<evidence type="ECO:0000313" key="8">
    <source>
        <dbReference type="Ensembl" id="ENSNNAP00000021117.1"/>
    </source>
</evidence>
<dbReference type="CDD" id="cd19804">
    <property type="entry name" value="Bbox1_TRIM19_C-V"/>
    <property type="match status" value="1"/>
</dbReference>
<dbReference type="Pfam" id="PF22586">
    <property type="entry name" value="ANCHR-like_BBOX"/>
    <property type="match status" value="1"/>
</dbReference>
<dbReference type="GO" id="GO:0005654">
    <property type="term" value="C:nucleoplasm"/>
    <property type="evidence" value="ECO:0007669"/>
    <property type="project" value="TreeGrafter"/>
</dbReference>
<accession>A0A8C6Y0F9</accession>
<dbReference type="SUPFAM" id="SSF57845">
    <property type="entry name" value="B-box zinc-binding domain"/>
    <property type="match status" value="1"/>
</dbReference>
<dbReference type="PANTHER" id="PTHR25462">
    <property type="entry name" value="BONUS, ISOFORM C-RELATED"/>
    <property type="match status" value="1"/>
</dbReference>
<dbReference type="GO" id="GO:0008270">
    <property type="term" value="F:zinc ion binding"/>
    <property type="evidence" value="ECO:0007669"/>
    <property type="project" value="UniProtKB-KW"/>
</dbReference>
<keyword evidence="9" id="KW-1185">Reference proteome</keyword>
<dbReference type="PROSITE" id="PS50119">
    <property type="entry name" value="ZF_BBOX"/>
    <property type="match status" value="2"/>
</dbReference>
<name>A0A8C6Y0F9_NAJNA</name>
<dbReference type="Ensembl" id="ENSNNAT00000022143.1">
    <property type="protein sequence ID" value="ENSNNAP00000021117.1"/>
    <property type="gene ID" value="ENSNNAG00000013876.1"/>
</dbReference>
<evidence type="ECO:0000313" key="9">
    <source>
        <dbReference type="Proteomes" id="UP000694559"/>
    </source>
</evidence>
<dbReference type="InterPro" id="IPR013083">
    <property type="entry name" value="Znf_RING/FYVE/PHD"/>
</dbReference>
<dbReference type="Pfam" id="PF25244">
    <property type="entry name" value="PML_C"/>
    <property type="match status" value="1"/>
</dbReference>
<sequence>MCDEFQFLLCDRCHAEVSNPKLLPCLHNLCSQCREENKPIGLCIICGTPFSQSAKIPENQDNTFFANLHFKFNLYQKVTRNQHLVCDNCEIKAEFWCSTCEEFLCLACFRSHQRYLKKENHEARSLKDLRVESYKEFFSTIRRNNTMFCSKMGHSTQMISLYCRQCNQSMCTICALLDSEHMGQHCDISSEIQSRQEELQNTSMELKEKQDTYNKSYSSHEERMRKIEQSRNETRELIQQQIEKMIQILREKGEGYLAEVEAHHDQQVQDVKKNLQEIEGVFQRITSSQRLVEKMHLYASGQEVLEIQPFLATVHNGAETEAATYSRENQSEKLPRNQEQPSNFTSKAPSNSVILNVFLKRHRFCELQHMLSDANIVASQNIVVVSQQQVQTAEESEDSDEGSGPLGSGLLPSEIVGAEKGAIFDVKISYQENSRERVSVFGMDELLQYLSSLQFPILVGYKLWSMKISALLDALQKIDKEQQFEASMLGFLDALSLIREKFPDVSKYTLKKVHRKYMGGELDDTSANGCVRILSDLCTSSEINKEFLRMPLIACSSFRCFSSLQPLLRERVLSLPSVQTLALHNISLDKLQFTYKCDPEKGLEKLCRLLNASLRSGEKKIQRLSKIRTYFQHPPSSSKDSSLPEIP</sequence>
<feature type="coiled-coil region" evidence="5">
    <location>
        <begin position="189"/>
        <end position="244"/>
    </location>
</feature>
<feature type="domain" description="B box-type" evidence="7">
    <location>
        <begin position="144"/>
        <end position="185"/>
    </location>
</feature>
<dbReference type="GO" id="GO:0008630">
    <property type="term" value="P:intrinsic apoptotic signaling pathway in response to DNA damage"/>
    <property type="evidence" value="ECO:0007669"/>
    <property type="project" value="TreeGrafter"/>
</dbReference>
<keyword evidence="3" id="KW-0862">Zinc</keyword>
<dbReference type="SUPFAM" id="SSF57850">
    <property type="entry name" value="RING/U-box"/>
    <property type="match status" value="1"/>
</dbReference>
<evidence type="ECO:0000256" key="5">
    <source>
        <dbReference type="SAM" id="Coils"/>
    </source>
</evidence>
<protein>
    <recommendedName>
        <fullName evidence="7">B box-type domain-containing protein</fullName>
    </recommendedName>
</protein>
<dbReference type="GeneTree" id="ENSGT00940000161116"/>
<evidence type="ECO:0000256" key="6">
    <source>
        <dbReference type="SAM" id="MobiDB-lite"/>
    </source>
</evidence>
<keyword evidence="5" id="KW-0175">Coiled coil</keyword>
<proteinExistence type="predicted"/>
<dbReference type="GO" id="GO:0045087">
    <property type="term" value="P:innate immune response"/>
    <property type="evidence" value="ECO:0007669"/>
    <property type="project" value="TreeGrafter"/>
</dbReference>
<dbReference type="Proteomes" id="UP000694559">
    <property type="component" value="Unplaced"/>
</dbReference>
<evidence type="ECO:0000256" key="2">
    <source>
        <dbReference type="ARBA" id="ARBA00022771"/>
    </source>
</evidence>
<dbReference type="Gene3D" id="3.30.40.10">
    <property type="entry name" value="Zinc/RING finger domain, C3HC4 (zinc finger)"/>
    <property type="match status" value="1"/>
</dbReference>
<dbReference type="InterPro" id="IPR000315">
    <property type="entry name" value="Znf_B-box"/>
</dbReference>
<dbReference type="CDD" id="cd19770">
    <property type="entry name" value="Bbox2_TRIM19_C-V"/>
    <property type="match status" value="1"/>
</dbReference>
<organism evidence="8 9">
    <name type="scientific">Naja naja</name>
    <name type="common">Indian cobra</name>
    <dbReference type="NCBI Taxonomy" id="35670"/>
    <lineage>
        <taxon>Eukaryota</taxon>
        <taxon>Metazoa</taxon>
        <taxon>Chordata</taxon>
        <taxon>Craniata</taxon>
        <taxon>Vertebrata</taxon>
        <taxon>Euteleostomi</taxon>
        <taxon>Lepidosauria</taxon>
        <taxon>Squamata</taxon>
        <taxon>Bifurcata</taxon>
        <taxon>Unidentata</taxon>
        <taxon>Episquamata</taxon>
        <taxon>Toxicofera</taxon>
        <taxon>Serpentes</taxon>
        <taxon>Colubroidea</taxon>
        <taxon>Elapidae</taxon>
        <taxon>Elapinae</taxon>
        <taxon>Naja</taxon>
    </lineage>
</organism>
<feature type="domain" description="B box-type" evidence="7">
    <location>
        <begin position="81"/>
        <end position="126"/>
    </location>
</feature>
<dbReference type="AlphaFoldDB" id="A0A8C6Y0F9"/>
<feature type="compositionally biased region" description="Polar residues" evidence="6">
    <location>
        <begin position="337"/>
        <end position="347"/>
    </location>
</feature>
<dbReference type="Gene3D" id="3.30.160.60">
    <property type="entry name" value="Classic Zinc Finger"/>
    <property type="match status" value="1"/>
</dbReference>
<dbReference type="SMART" id="SM00336">
    <property type="entry name" value="BBOX"/>
    <property type="match status" value="1"/>
</dbReference>
<evidence type="ECO:0000256" key="1">
    <source>
        <dbReference type="ARBA" id="ARBA00022723"/>
    </source>
</evidence>
<evidence type="ECO:0000256" key="3">
    <source>
        <dbReference type="ARBA" id="ARBA00022833"/>
    </source>
</evidence>
<keyword evidence="1" id="KW-0479">Metal-binding</keyword>
<dbReference type="PANTHER" id="PTHR25462:SF302">
    <property type="entry name" value="PROTEIN PML"/>
    <property type="match status" value="1"/>
</dbReference>
<feature type="region of interest" description="Disordered" evidence="6">
    <location>
        <begin position="389"/>
        <end position="408"/>
    </location>
</feature>
<evidence type="ECO:0000256" key="4">
    <source>
        <dbReference type="PROSITE-ProRule" id="PRU00024"/>
    </source>
</evidence>
<dbReference type="InterPro" id="IPR047153">
    <property type="entry name" value="TRIM45/56/19-like"/>
</dbReference>